<evidence type="ECO:0000313" key="3">
    <source>
        <dbReference type="Proteomes" id="UP000038830"/>
    </source>
</evidence>
<reference evidence="3" key="1">
    <citation type="journal article" date="2015" name="J. Biotechnol.">
        <title>The structure of the Cyberlindnera jadinii genome and its relation to Candida utilis analyzed by the occurrence of single nucleotide polymorphisms.</title>
        <authorList>
            <person name="Rupp O."/>
            <person name="Brinkrolf K."/>
            <person name="Buerth C."/>
            <person name="Kunigo M."/>
            <person name="Schneider J."/>
            <person name="Jaenicke S."/>
            <person name="Goesmann A."/>
            <person name="Puehler A."/>
            <person name="Jaeger K.-E."/>
            <person name="Ernst J.F."/>
        </authorList>
    </citation>
    <scope>NUCLEOTIDE SEQUENCE [LARGE SCALE GENOMIC DNA]</scope>
    <source>
        <strain evidence="3">ATCC 18201 / CBS 1600 / BCRC 20928 / JCM 3617 / NBRC 0987 / NRRL Y-1542</strain>
    </source>
</reference>
<feature type="transmembrane region" description="Helical" evidence="1">
    <location>
        <begin position="21"/>
        <end position="42"/>
    </location>
</feature>
<feature type="transmembrane region" description="Helical" evidence="1">
    <location>
        <begin position="54"/>
        <end position="72"/>
    </location>
</feature>
<protein>
    <recommendedName>
        <fullName evidence="4">Amino acid permease/ SLC12A domain-containing protein</fullName>
    </recommendedName>
</protein>
<dbReference type="PANTHER" id="PTHR43341">
    <property type="entry name" value="AMINO ACID PERMEASE"/>
    <property type="match status" value="1"/>
</dbReference>
<evidence type="ECO:0000256" key="1">
    <source>
        <dbReference type="SAM" id="Phobius"/>
    </source>
</evidence>
<evidence type="ECO:0000313" key="2">
    <source>
        <dbReference type="EMBL" id="CEP24532.1"/>
    </source>
</evidence>
<evidence type="ECO:0008006" key="4">
    <source>
        <dbReference type="Google" id="ProtNLM"/>
    </source>
</evidence>
<gene>
    <name evidence="2" type="ORF">BN1211_5366</name>
</gene>
<dbReference type="PANTHER" id="PTHR43341:SF9">
    <property type="entry name" value="DICARBOXYLIC AMINO ACID PERMEASE"/>
    <property type="match status" value="1"/>
</dbReference>
<dbReference type="EMBL" id="CDQK01000006">
    <property type="protein sequence ID" value="CEP24532.1"/>
    <property type="molecule type" value="Genomic_DNA"/>
</dbReference>
<keyword evidence="1" id="KW-0812">Transmembrane</keyword>
<keyword evidence="1" id="KW-0472">Membrane</keyword>
<dbReference type="AlphaFoldDB" id="A0A0H5C8Z4"/>
<keyword evidence="1" id="KW-1133">Transmembrane helix</keyword>
<name>A0A0H5C8Z4_CYBJN</name>
<dbReference type="GO" id="GO:0015171">
    <property type="term" value="F:amino acid transmembrane transporter activity"/>
    <property type="evidence" value="ECO:0007669"/>
    <property type="project" value="TreeGrafter"/>
</dbReference>
<sequence length="73" mass="7558">MATHDGHRLKQHLKAGHVSMIVIGGALATGLLIGSGYATGYVDPALGFSAGYCYLFGFLIAIPNQITAVALIL</sequence>
<dbReference type="Proteomes" id="UP000038830">
    <property type="component" value="Unassembled WGS sequence"/>
</dbReference>
<dbReference type="InterPro" id="IPR050524">
    <property type="entry name" value="APC_YAT"/>
</dbReference>
<proteinExistence type="predicted"/>
<organism evidence="2 3">
    <name type="scientific">Cyberlindnera jadinii (strain ATCC 18201 / CBS 1600 / BCRC 20928 / JCM 3617 / NBRC 0987 / NRRL Y-1542)</name>
    <name type="common">Torula yeast</name>
    <name type="synonym">Candida utilis</name>
    <dbReference type="NCBI Taxonomy" id="983966"/>
    <lineage>
        <taxon>Eukaryota</taxon>
        <taxon>Fungi</taxon>
        <taxon>Dikarya</taxon>
        <taxon>Ascomycota</taxon>
        <taxon>Saccharomycotina</taxon>
        <taxon>Saccharomycetes</taxon>
        <taxon>Phaffomycetales</taxon>
        <taxon>Phaffomycetaceae</taxon>
        <taxon>Cyberlindnera</taxon>
    </lineage>
</organism>
<accession>A0A0H5C8Z4</accession>
<dbReference type="GO" id="GO:0016020">
    <property type="term" value="C:membrane"/>
    <property type="evidence" value="ECO:0007669"/>
    <property type="project" value="TreeGrafter"/>
</dbReference>